<reference evidence="7" key="1">
    <citation type="journal article" date="2021" name="bioRxiv">
        <title>Whole Genome Assembly and Annotation of Northern Wild Rice, Zizania palustris L., Supports a Whole Genome Duplication in the Zizania Genus.</title>
        <authorList>
            <person name="Haas M."/>
            <person name="Kono T."/>
            <person name="Macchietto M."/>
            <person name="Millas R."/>
            <person name="McGilp L."/>
            <person name="Shao M."/>
            <person name="Duquette J."/>
            <person name="Hirsch C.N."/>
            <person name="Kimball J."/>
        </authorList>
    </citation>
    <scope>NUCLEOTIDE SEQUENCE</scope>
    <source>
        <tissue evidence="7">Fresh leaf tissue</tissue>
    </source>
</reference>
<sequence length="194" mass="20046">MDTDAVKPPVLRLRVALVGLGIAFVVAAAILLAVTLSVFRVREPVMTMNGIAVKGFGVAPSGGSSVRLTVVADVSVKNPNVASLRYRGSETTVYYRAARVGGAAGPPGTARARRTVRLNVTVDVAVGALLGDPGFLGDVAAGAVAVTTATRVRGRVSVLGVVHRRVVLEMNCTATIAVADMSIHNQSCLQRVCL</sequence>
<proteinExistence type="predicted"/>
<keyword evidence="8" id="KW-1185">Reference proteome</keyword>
<dbReference type="Proteomes" id="UP000729402">
    <property type="component" value="Unassembled WGS sequence"/>
</dbReference>
<protein>
    <recommendedName>
        <fullName evidence="6">Late embryogenesis abundant protein LEA-2 subgroup domain-containing protein</fullName>
    </recommendedName>
</protein>
<evidence type="ECO:0000256" key="5">
    <source>
        <dbReference type="SAM" id="Phobius"/>
    </source>
</evidence>
<dbReference type="InterPro" id="IPR004864">
    <property type="entry name" value="LEA_2"/>
</dbReference>
<dbReference type="InterPro" id="IPR044839">
    <property type="entry name" value="NDR1-like"/>
</dbReference>
<accession>A0A8J5W1I6</accession>
<comment type="caution">
    <text evidence="7">The sequence shown here is derived from an EMBL/GenBank/DDBJ whole genome shotgun (WGS) entry which is preliminary data.</text>
</comment>
<feature type="transmembrane region" description="Helical" evidence="5">
    <location>
        <begin position="15"/>
        <end position="39"/>
    </location>
</feature>
<evidence type="ECO:0000313" key="8">
    <source>
        <dbReference type="Proteomes" id="UP000729402"/>
    </source>
</evidence>
<keyword evidence="4 5" id="KW-0472">Membrane</keyword>
<dbReference type="EMBL" id="JAAALK010000283">
    <property type="protein sequence ID" value="KAG8070398.1"/>
    <property type="molecule type" value="Genomic_DNA"/>
</dbReference>
<dbReference type="PANTHER" id="PTHR31234:SF65">
    <property type="entry name" value="LATE EMBRYOGENESIS ABUNDANT PROTEIN, LEA_2 SUBGROUP"/>
    <property type="match status" value="1"/>
</dbReference>
<dbReference type="OrthoDB" id="764273at2759"/>
<evidence type="ECO:0000256" key="1">
    <source>
        <dbReference type="ARBA" id="ARBA00004167"/>
    </source>
</evidence>
<evidence type="ECO:0000256" key="2">
    <source>
        <dbReference type="ARBA" id="ARBA00022692"/>
    </source>
</evidence>
<evidence type="ECO:0000259" key="6">
    <source>
        <dbReference type="Pfam" id="PF03168"/>
    </source>
</evidence>
<comment type="subcellular location">
    <subcellularLocation>
        <location evidence="1">Membrane</location>
        <topology evidence="1">Single-pass membrane protein</topology>
    </subcellularLocation>
</comment>
<evidence type="ECO:0000313" key="7">
    <source>
        <dbReference type="EMBL" id="KAG8070398.1"/>
    </source>
</evidence>
<evidence type="ECO:0000256" key="4">
    <source>
        <dbReference type="ARBA" id="ARBA00023136"/>
    </source>
</evidence>
<feature type="domain" description="Late embryogenesis abundant protein LEA-2 subgroup" evidence="6">
    <location>
        <begin position="74"/>
        <end position="172"/>
    </location>
</feature>
<evidence type="ECO:0000256" key="3">
    <source>
        <dbReference type="ARBA" id="ARBA00022989"/>
    </source>
</evidence>
<gene>
    <name evidence="7" type="ORF">GUJ93_ZPchr0006g42279</name>
</gene>
<dbReference type="Pfam" id="PF03168">
    <property type="entry name" value="LEA_2"/>
    <property type="match status" value="1"/>
</dbReference>
<organism evidence="7 8">
    <name type="scientific">Zizania palustris</name>
    <name type="common">Northern wild rice</name>
    <dbReference type="NCBI Taxonomy" id="103762"/>
    <lineage>
        <taxon>Eukaryota</taxon>
        <taxon>Viridiplantae</taxon>
        <taxon>Streptophyta</taxon>
        <taxon>Embryophyta</taxon>
        <taxon>Tracheophyta</taxon>
        <taxon>Spermatophyta</taxon>
        <taxon>Magnoliopsida</taxon>
        <taxon>Liliopsida</taxon>
        <taxon>Poales</taxon>
        <taxon>Poaceae</taxon>
        <taxon>BOP clade</taxon>
        <taxon>Oryzoideae</taxon>
        <taxon>Oryzeae</taxon>
        <taxon>Zizaniinae</taxon>
        <taxon>Zizania</taxon>
    </lineage>
</organism>
<dbReference type="AlphaFoldDB" id="A0A8J5W1I6"/>
<dbReference type="GO" id="GO:0098542">
    <property type="term" value="P:defense response to other organism"/>
    <property type="evidence" value="ECO:0007669"/>
    <property type="project" value="InterPro"/>
</dbReference>
<reference evidence="7" key="2">
    <citation type="submission" date="2021-02" db="EMBL/GenBank/DDBJ databases">
        <authorList>
            <person name="Kimball J.A."/>
            <person name="Haas M.W."/>
            <person name="Macchietto M."/>
            <person name="Kono T."/>
            <person name="Duquette J."/>
            <person name="Shao M."/>
        </authorList>
    </citation>
    <scope>NUCLEOTIDE SEQUENCE</scope>
    <source>
        <tissue evidence="7">Fresh leaf tissue</tissue>
    </source>
</reference>
<dbReference type="GO" id="GO:0016020">
    <property type="term" value="C:membrane"/>
    <property type="evidence" value="ECO:0007669"/>
    <property type="project" value="UniProtKB-SubCell"/>
</dbReference>
<name>A0A8J5W1I6_ZIZPA</name>
<keyword evidence="2 5" id="KW-0812">Transmembrane</keyword>
<dbReference type="PANTHER" id="PTHR31234">
    <property type="entry name" value="LATE EMBRYOGENESIS ABUNDANT (LEA) HYDROXYPROLINE-RICH GLYCOPROTEIN FAMILY"/>
    <property type="match status" value="1"/>
</dbReference>
<keyword evidence="3 5" id="KW-1133">Transmembrane helix</keyword>